<reference evidence="2" key="1">
    <citation type="journal article" date="2014" name="Nat. Genet.">
        <title>Genome and transcriptome of the porcine whipworm Trichuris suis.</title>
        <authorList>
            <person name="Jex A.R."/>
            <person name="Nejsum P."/>
            <person name="Schwarz E.M."/>
            <person name="Hu L."/>
            <person name="Young N.D."/>
            <person name="Hall R.S."/>
            <person name="Korhonen P.K."/>
            <person name="Liao S."/>
            <person name="Thamsborg S."/>
            <person name="Xia J."/>
            <person name="Xu P."/>
            <person name="Wang S."/>
            <person name="Scheerlinck J.P."/>
            <person name="Hofmann A."/>
            <person name="Sternberg P.W."/>
            <person name="Wang J."/>
            <person name="Gasser R.B."/>
        </authorList>
    </citation>
    <scope>NUCLEOTIDE SEQUENCE [LARGE SCALE GENOMIC DNA]</scope>
    <source>
        <strain evidence="2">DCEP-RM93F</strain>
    </source>
</reference>
<gene>
    <name evidence="2" type="ORF">M514_25282</name>
</gene>
<organism evidence="2">
    <name type="scientific">Trichuris suis</name>
    <name type="common">pig whipworm</name>
    <dbReference type="NCBI Taxonomy" id="68888"/>
    <lineage>
        <taxon>Eukaryota</taxon>
        <taxon>Metazoa</taxon>
        <taxon>Ecdysozoa</taxon>
        <taxon>Nematoda</taxon>
        <taxon>Enoplea</taxon>
        <taxon>Dorylaimia</taxon>
        <taxon>Trichinellida</taxon>
        <taxon>Trichuridae</taxon>
        <taxon>Trichuris</taxon>
    </lineage>
</organism>
<dbReference type="EMBL" id="KL367593">
    <property type="protein sequence ID" value="KFD62546.1"/>
    <property type="molecule type" value="Genomic_DNA"/>
</dbReference>
<dbReference type="InterPro" id="IPR050951">
    <property type="entry name" value="Retrovirus_Pol_polyprotein"/>
</dbReference>
<name>A0A085MZA0_9BILA</name>
<sequence>MASSILTVNRPGHIIANLVVNGRSYKDVRLVILPGLCVDVILGQDFQRLHESLTLNYGGKLPPLTICGLTTLRVDPSNLFAYLSPDCHPLATKSQRFSQEDTIFIRKEIQNLLKEGIIEPSNSPWRAQVLVTKRDNRKKRLVVDYSATINRLTLLDSYPLLRIDSVVHNMAKYKIFSTIDLKSAYHQVLIHPDDKPFTAFEADGGLYQFTRLPFGVVTNGVACFQCVIDDFIRCEKLEGTFAYLDDVTLCGLSKEDHGRNLEKFLKAARKWNFVFNETKSSFCNTKLRILGYVIEHGKVRPDPARL</sequence>
<accession>A0A085MZA0</accession>
<dbReference type="PROSITE" id="PS50878">
    <property type="entry name" value="RT_POL"/>
    <property type="match status" value="1"/>
</dbReference>
<dbReference type="PANTHER" id="PTHR37984:SF5">
    <property type="entry name" value="PROTEIN NYNRIN-LIKE"/>
    <property type="match status" value="1"/>
</dbReference>
<dbReference type="SUPFAM" id="SSF56672">
    <property type="entry name" value="DNA/RNA polymerases"/>
    <property type="match status" value="1"/>
</dbReference>
<dbReference type="PANTHER" id="PTHR37984">
    <property type="entry name" value="PROTEIN CBG26694"/>
    <property type="match status" value="1"/>
</dbReference>
<evidence type="ECO:0000313" key="2">
    <source>
        <dbReference type="EMBL" id="KFD62546.1"/>
    </source>
</evidence>
<dbReference type="Gene3D" id="3.30.70.270">
    <property type="match status" value="1"/>
</dbReference>
<dbReference type="InterPro" id="IPR000477">
    <property type="entry name" value="RT_dom"/>
</dbReference>
<dbReference type="Pfam" id="PF00078">
    <property type="entry name" value="RVT_1"/>
    <property type="match status" value="1"/>
</dbReference>
<evidence type="ECO:0000259" key="1">
    <source>
        <dbReference type="PROSITE" id="PS50878"/>
    </source>
</evidence>
<feature type="domain" description="Reverse transcriptase" evidence="1">
    <location>
        <begin position="93"/>
        <end position="294"/>
    </location>
</feature>
<protein>
    <recommendedName>
        <fullName evidence="1">Reverse transcriptase domain-containing protein</fullName>
    </recommendedName>
</protein>
<dbReference type="AlphaFoldDB" id="A0A085MZA0"/>
<dbReference type="InterPro" id="IPR043502">
    <property type="entry name" value="DNA/RNA_pol_sf"/>
</dbReference>
<dbReference type="Gene3D" id="3.10.10.10">
    <property type="entry name" value="HIV Type 1 Reverse Transcriptase, subunit A, domain 1"/>
    <property type="match status" value="1"/>
</dbReference>
<proteinExistence type="predicted"/>
<dbReference type="InterPro" id="IPR043128">
    <property type="entry name" value="Rev_trsase/Diguanyl_cyclase"/>
</dbReference>
<dbReference type="CDD" id="cd01647">
    <property type="entry name" value="RT_LTR"/>
    <property type="match status" value="1"/>
</dbReference>
<dbReference type="Proteomes" id="UP000030758">
    <property type="component" value="Unassembled WGS sequence"/>
</dbReference>